<dbReference type="EMBL" id="JAGTXB010000017">
    <property type="protein sequence ID" value="MBS0030701.1"/>
    <property type="molecule type" value="Genomic_DNA"/>
</dbReference>
<name>A0ABS5J669_9BACT</name>
<evidence type="ECO:0000313" key="2">
    <source>
        <dbReference type="EMBL" id="MBS0030701.1"/>
    </source>
</evidence>
<dbReference type="RefSeq" id="WP_211975841.1">
    <property type="nucleotide sequence ID" value="NZ_CBFHAM010000035.1"/>
</dbReference>
<comment type="caution">
    <text evidence="2">The sequence shown here is derived from an EMBL/GenBank/DDBJ whole genome shotgun (WGS) entry which is preliminary data.</text>
</comment>
<evidence type="ECO:0000313" key="3">
    <source>
        <dbReference type="Proteomes" id="UP000676386"/>
    </source>
</evidence>
<organism evidence="2 3">
    <name type="scientific">Chitinophaga hostae</name>
    <dbReference type="NCBI Taxonomy" id="2831022"/>
    <lineage>
        <taxon>Bacteria</taxon>
        <taxon>Pseudomonadati</taxon>
        <taxon>Bacteroidota</taxon>
        <taxon>Chitinophagia</taxon>
        <taxon>Chitinophagales</taxon>
        <taxon>Chitinophagaceae</taxon>
        <taxon>Chitinophaga</taxon>
    </lineage>
</organism>
<dbReference type="Proteomes" id="UP000676386">
    <property type="component" value="Unassembled WGS sequence"/>
</dbReference>
<protein>
    <recommendedName>
        <fullName evidence="4">HEAT repeat domain-containing protein</fullName>
    </recommendedName>
</protein>
<accession>A0ABS5J669</accession>
<evidence type="ECO:0000256" key="1">
    <source>
        <dbReference type="SAM" id="SignalP"/>
    </source>
</evidence>
<sequence>MKWLFLAVVTVLFSITAFHARAQQWPDFPDDSQLKAKEDYAKYESLVKDVADWLEETDLDKQPELRQEINVFILRWLTGSPNVTVVVSPAFAELVEKNPKLIAVYMARYASYCITNNTYKDPVPPTKAALLSIVKVCGKGIEITKTKAIKKLLTAVDENKLDEYIKKYMIVAQMIRG</sequence>
<feature type="chain" id="PRO_5045286126" description="HEAT repeat domain-containing protein" evidence="1">
    <location>
        <begin position="23"/>
        <end position="177"/>
    </location>
</feature>
<keyword evidence="1" id="KW-0732">Signal</keyword>
<evidence type="ECO:0008006" key="4">
    <source>
        <dbReference type="Google" id="ProtNLM"/>
    </source>
</evidence>
<keyword evidence="3" id="KW-1185">Reference proteome</keyword>
<proteinExistence type="predicted"/>
<reference evidence="2 3" key="1">
    <citation type="submission" date="2021-04" db="EMBL/GenBank/DDBJ databases">
        <title>Chitinophaga sp. nov., isolated from the rhizosphere soil.</title>
        <authorList>
            <person name="He S."/>
        </authorList>
    </citation>
    <scope>NUCLEOTIDE SEQUENCE [LARGE SCALE GENOMIC DNA]</scope>
    <source>
        <strain evidence="2 3">2R12</strain>
    </source>
</reference>
<gene>
    <name evidence="2" type="ORF">KE626_25470</name>
</gene>
<feature type="signal peptide" evidence="1">
    <location>
        <begin position="1"/>
        <end position="22"/>
    </location>
</feature>